<keyword evidence="1" id="KW-1133">Transmembrane helix</keyword>
<gene>
    <name evidence="2" type="ordered locus">ambt_01535</name>
</gene>
<evidence type="ECO:0000256" key="1">
    <source>
        <dbReference type="SAM" id="Phobius"/>
    </source>
</evidence>
<evidence type="ECO:0000313" key="2">
    <source>
        <dbReference type="EMBL" id="AEF01861.1"/>
    </source>
</evidence>
<dbReference type="EMBL" id="CP002339">
    <property type="protein sequence ID" value="AEF01861.1"/>
    <property type="molecule type" value="Genomic_DNA"/>
</dbReference>
<dbReference type="AlphaFoldDB" id="F5Z9L6"/>
<name>F5Z9L6_ALTNA</name>
<reference evidence="2 3" key="1">
    <citation type="journal article" date="2011" name="J. Bacteriol.">
        <title>Complete genome sequence of the polycyclic aromatic hydrocarbon-degrading bacterium Alteromonas sp. strain SN2.</title>
        <authorList>
            <person name="Jin H.M."/>
            <person name="Jeong H."/>
            <person name="Moon E.J."/>
            <person name="Math R.K."/>
            <person name="Lee K."/>
            <person name="Kim H.J."/>
            <person name="Jeon C.O."/>
            <person name="Oh T.K."/>
            <person name="Kim J.F."/>
        </authorList>
    </citation>
    <scope>NUCLEOTIDE SEQUENCE [LARGE SCALE GENOMIC DNA]</scope>
    <source>
        <strain evidence="3">JCM 17741 / KACC 18427 / KCTC 11700BP / SN2</strain>
    </source>
</reference>
<dbReference type="Pfam" id="PF11449">
    <property type="entry name" value="ArsP_2"/>
    <property type="match status" value="1"/>
</dbReference>
<evidence type="ECO:0000313" key="3">
    <source>
        <dbReference type="Proteomes" id="UP000000683"/>
    </source>
</evidence>
<keyword evidence="3" id="KW-1185">Reference proteome</keyword>
<keyword evidence="1" id="KW-0472">Membrane</keyword>
<dbReference type="Proteomes" id="UP000000683">
    <property type="component" value="Chromosome"/>
</dbReference>
<sequence>MFELAILWFGLDIGATLTSMGASVVGLAILVGFIPGCGPQILVTSLYLNGAVPFSAQLGNAISNDGDALFPAIALSPKAAILATVYSAIPAITVGYGYYFLFER</sequence>
<organism evidence="2 3">
    <name type="scientific">Alteromonas naphthalenivorans</name>
    <dbReference type="NCBI Taxonomy" id="715451"/>
    <lineage>
        <taxon>Bacteria</taxon>
        <taxon>Pseudomonadati</taxon>
        <taxon>Pseudomonadota</taxon>
        <taxon>Gammaproteobacteria</taxon>
        <taxon>Alteromonadales</taxon>
        <taxon>Alteromonadaceae</taxon>
        <taxon>Alteromonas/Salinimonas group</taxon>
        <taxon>Alteromonas</taxon>
    </lineage>
</organism>
<dbReference type="InterPro" id="IPR021552">
    <property type="entry name" value="ArsP_2"/>
</dbReference>
<dbReference type="HOGENOM" id="CLU_2244278_0_0_6"/>
<accession>F5Z9L6</accession>
<feature type="transmembrane region" description="Helical" evidence="1">
    <location>
        <begin position="6"/>
        <end position="34"/>
    </location>
</feature>
<protein>
    <submittedName>
        <fullName evidence="2">Uncharacterized protein</fullName>
    </submittedName>
</protein>
<dbReference type="KEGG" id="alt:ambt_01535"/>
<keyword evidence="1" id="KW-0812">Transmembrane</keyword>
<proteinExistence type="predicted"/>
<dbReference type="eggNOG" id="COG2248">
    <property type="taxonomic scope" value="Bacteria"/>
</dbReference>
<feature type="transmembrane region" description="Helical" evidence="1">
    <location>
        <begin position="79"/>
        <end position="101"/>
    </location>
</feature>